<gene>
    <name evidence="2" type="ordered locus">Emtol_1556</name>
</gene>
<keyword evidence="3" id="KW-1185">Reference proteome</keyword>
<evidence type="ECO:0008006" key="4">
    <source>
        <dbReference type="Google" id="ProtNLM"/>
    </source>
</evidence>
<keyword evidence="1" id="KW-0812">Transmembrane</keyword>
<evidence type="ECO:0000313" key="2">
    <source>
        <dbReference type="EMBL" id="AFK02702.1"/>
    </source>
</evidence>
<accession>A0ABM5N060</accession>
<dbReference type="Proteomes" id="UP000002875">
    <property type="component" value="Chromosome"/>
</dbReference>
<keyword evidence="1" id="KW-0472">Membrane</keyword>
<dbReference type="InterPro" id="IPR009325">
    <property type="entry name" value="DUF983"/>
</dbReference>
<reference evidence="2 3" key="1">
    <citation type="submission" date="2011-07" db="EMBL/GenBank/DDBJ databases">
        <title>The complete genome of chromosome of Emticicia oligotrophica DSM 17448.</title>
        <authorList>
            <consortium name="US DOE Joint Genome Institute (JGI-PGF)"/>
            <person name="Lucas S."/>
            <person name="Han J."/>
            <person name="Lapidus A."/>
            <person name="Bruce D."/>
            <person name="Goodwin L."/>
            <person name="Pitluck S."/>
            <person name="Peters L."/>
            <person name="Kyrpides N."/>
            <person name="Mavromatis K."/>
            <person name="Ivanova N."/>
            <person name="Ovchinnikova G."/>
            <person name="Teshima H."/>
            <person name="Detter J.C."/>
            <person name="Tapia R."/>
            <person name="Han C."/>
            <person name="Land M."/>
            <person name="Hauser L."/>
            <person name="Markowitz V."/>
            <person name="Cheng J.-F."/>
            <person name="Hugenholtz P."/>
            <person name="Woyke T."/>
            <person name="Wu D."/>
            <person name="Tindall B."/>
            <person name="Pomrenke H."/>
            <person name="Brambilla E."/>
            <person name="Klenk H.-P."/>
            <person name="Eisen J.A."/>
        </authorList>
    </citation>
    <scope>NUCLEOTIDE SEQUENCE [LARGE SCALE GENOMIC DNA]</scope>
    <source>
        <strain evidence="2 3">DSM 17448</strain>
    </source>
</reference>
<evidence type="ECO:0000313" key="3">
    <source>
        <dbReference type="Proteomes" id="UP000002875"/>
    </source>
</evidence>
<feature type="transmembrane region" description="Helical" evidence="1">
    <location>
        <begin position="86"/>
        <end position="105"/>
    </location>
</feature>
<feature type="transmembrane region" description="Helical" evidence="1">
    <location>
        <begin position="59"/>
        <end position="80"/>
    </location>
</feature>
<dbReference type="EMBL" id="CP002961">
    <property type="protein sequence ID" value="AFK02702.1"/>
    <property type="molecule type" value="Genomic_DNA"/>
</dbReference>
<dbReference type="RefSeq" id="WP_015028402.1">
    <property type="nucleotide sequence ID" value="NC_018748.1"/>
</dbReference>
<evidence type="ECO:0000256" key="1">
    <source>
        <dbReference type="SAM" id="Phobius"/>
    </source>
</evidence>
<dbReference type="Pfam" id="PF06170">
    <property type="entry name" value="DUF983"/>
    <property type="match status" value="1"/>
</dbReference>
<protein>
    <recommendedName>
        <fullName evidence="4">DUF983 domain-containing protein</fullName>
    </recommendedName>
</protein>
<organism evidence="2 3">
    <name type="scientific">Emticicia oligotrophica (strain DSM 17448 / CIP 109782 / MTCC 6937 / GPTSA100-15)</name>
    <dbReference type="NCBI Taxonomy" id="929562"/>
    <lineage>
        <taxon>Bacteria</taxon>
        <taxon>Pseudomonadati</taxon>
        <taxon>Bacteroidota</taxon>
        <taxon>Cytophagia</taxon>
        <taxon>Cytophagales</taxon>
        <taxon>Leadbetterellaceae</taxon>
        <taxon>Emticicia</taxon>
    </lineage>
</organism>
<proteinExistence type="predicted"/>
<sequence length="118" mass="13965">MNKLEATVKMKCPKCHKGDLFENNNNPYAFGKITAMHENCPNCGLRYEKETGFFYGAMYVSYMFNIAFFVIALVSYYMFFEESIDWKLYIGGYLLFTVLIAPVMFRMSRSIWLQIFYK</sequence>
<keyword evidence="1" id="KW-1133">Transmembrane helix</keyword>
<name>A0ABM5N060_EMTOG</name>